<evidence type="ECO:0000313" key="3">
    <source>
        <dbReference type="Proteomes" id="UP000584642"/>
    </source>
</evidence>
<evidence type="ECO:0000259" key="1">
    <source>
        <dbReference type="Pfam" id="PF06048"/>
    </source>
</evidence>
<keyword evidence="3" id="KW-1185">Reference proteome</keyword>
<reference evidence="2 3" key="1">
    <citation type="submission" date="2020-05" db="EMBL/GenBank/DDBJ databases">
        <title>Azospirillum oleiclasticum sp. nov, a nitrogen-fixing and heavy crude oil-emulsifying bacterium isolated from the crude oil of Yumen Oilfield.</title>
        <authorList>
            <person name="Wu D."/>
            <person name="Cai M."/>
            <person name="Zhang X."/>
        </authorList>
    </citation>
    <scope>NUCLEOTIDE SEQUENCE [LARGE SCALE GENOMIC DNA]</scope>
    <source>
        <strain evidence="2 3">ROY-1-1-2</strain>
    </source>
</reference>
<dbReference type="EMBL" id="JABFDB010000044">
    <property type="protein sequence ID" value="NYZ24751.1"/>
    <property type="molecule type" value="Genomic_DNA"/>
</dbReference>
<dbReference type="Proteomes" id="UP000584642">
    <property type="component" value="Unassembled WGS sequence"/>
</dbReference>
<accession>A0ABX2TKJ1</accession>
<name>A0ABX2TKJ1_9PROT</name>
<protein>
    <submittedName>
        <fullName evidence="2">DUF927 domain-containing protein</fullName>
    </submittedName>
</protein>
<organism evidence="2 3">
    <name type="scientific">Azospirillum oleiclasticum</name>
    <dbReference type="NCBI Taxonomy" id="2735135"/>
    <lineage>
        <taxon>Bacteria</taxon>
        <taxon>Pseudomonadati</taxon>
        <taxon>Pseudomonadota</taxon>
        <taxon>Alphaproteobacteria</taxon>
        <taxon>Rhodospirillales</taxon>
        <taxon>Azospirillaceae</taxon>
        <taxon>Azospirillum</taxon>
    </lineage>
</organism>
<sequence>MSFPLPARRAKVEIALPPADFHAPHKWRSELLNAGYRLPQDRAVATLIHNHLLGSSPKEQRLVVASVGWHGDAFVLPNLPSRQGARVILFQGGQAGRVACFGKNGTLGDWKRHVAEPAAHSSRLVLSIALAFAAPLLRFTRFDSCGLHLEGPSSKGKTTCLLAATSVSGRPDRRELLTWDATKAALSETAMGHNDCLMCIDELANTEGNSAAVAQRMREVAYMLASGRGRLRSSVYGTSFNLKDARWRVLFLSTGEKAISTLAREANVDRLKGELVRLVDVPALASPGLGIYESLPDTVASPAAFGSDRVGVSTALRARVPGVPQQARREPRLSLPGKVEALVERFMTGARAPQDGWERRFARPFALSFAAGKLAIRWGIVPWKSTTVGRSMQACYIAARKLVPDAQELLEQGIQMLRSRLQRGEGVLDLLRQGTKTMWTAEQAKAAEIFACGTPTAGRHFLIKPAAFESWFPPAQRDVVLAWLERSGHLIKDERRGVRTLQAQIKGIEGRGRYYALKATLLQ</sequence>
<proteinExistence type="predicted"/>
<feature type="domain" description="DUF927" evidence="1">
    <location>
        <begin position="25"/>
        <end position="238"/>
    </location>
</feature>
<gene>
    <name evidence="2" type="ORF">HND93_34035</name>
</gene>
<dbReference type="InterPro" id="IPR009270">
    <property type="entry name" value="DUF927"/>
</dbReference>
<evidence type="ECO:0000313" key="2">
    <source>
        <dbReference type="EMBL" id="NYZ24751.1"/>
    </source>
</evidence>
<dbReference type="RefSeq" id="WP_180286524.1">
    <property type="nucleotide sequence ID" value="NZ_JABFDB010000044.1"/>
</dbReference>
<dbReference type="Pfam" id="PF06048">
    <property type="entry name" value="DUF927"/>
    <property type="match status" value="1"/>
</dbReference>
<comment type="caution">
    <text evidence="2">The sequence shown here is derived from an EMBL/GenBank/DDBJ whole genome shotgun (WGS) entry which is preliminary data.</text>
</comment>